<protein>
    <recommendedName>
        <fullName evidence="3">Glycosyltransferase family 4 protein</fullName>
    </recommendedName>
</protein>
<sequence length="235" mass="27130">MSGLKIVHAPMEIGGQVGLICKTLNEAGHEAVGFQFYRTFHNFTDHIIPTDTYELMNMFGEMMDYFDLFHFHFTMSMVPGYGDLDMLARAGKPMVMHHWGNDVRRGSIASAYNPYVYTGNSPKEEQIHYQLSRVGSVIPVGIVQDYEVYDYVKPYYNEVHVIPLAVDVDRFQPAYPEEVEPCPLVIHAPTDPAFKGTAVVERIIEKLKRECPLRYRRIEKLKHKKPSRYTARRIL</sequence>
<proteinExistence type="predicted"/>
<name>A0ABN7TN23_9BACL</name>
<dbReference type="EMBL" id="CAJVCE010000006">
    <property type="protein sequence ID" value="CAG7638297.1"/>
    <property type="molecule type" value="Genomic_DNA"/>
</dbReference>
<evidence type="ECO:0000313" key="2">
    <source>
        <dbReference type="Proteomes" id="UP000730618"/>
    </source>
</evidence>
<gene>
    <name evidence="1" type="ORF">PAECIP111802_02426</name>
</gene>
<reference evidence="1 2" key="1">
    <citation type="submission" date="2021-06" db="EMBL/GenBank/DDBJ databases">
        <authorList>
            <person name="Criscuolo A."/>
        </authorList>
    </citation>
    <scope>NUCLEOTIDE SEQUENCE [LARGE SCALE GENOMIC DNA]</scope>
    <source>
        <strain evidence="2">CIP 111802</strain>
    </source>
</reference>
<evidence type="ECO:0000313" key="1">
    <source>
        <dbReference type="EMBL" id="CAG7638297.1"/>
    </source>
</evidence>
<comment type="caution">
    <text evidence="1">The sequence shown here is derived from an EMBL/GenBank/DDBJ whole genome shotgun (WGS) entry which is preliminary data.</text>
</comment>
<evidence type="ECO:0008006" key="3">
    <source>
        <dbReference type="Google" id="ProtNLM"/>
    </source>
</evidence>
<keyword evidence="2" id="KW-1185">Reference proteome</keyword>
<dbReference type="Proteomes" id="UP000730618">
    <property type="component" value="Unassembled WGS sequence"/>
</dbReference>
<organism evidence="1 2">
    <name type="scientific">Paenibacillus allorhizosphaerae</name>
    <dbReference type="NCBI Taxonomy" id="2849866"/>
    <lineage>
        <taxon>Bacteria</taxon>
        <taxon>Bacillati</taxon>
        <taxon>Bacillota</taxon>
        <taxon>Bacilli</taxon>
        <taxon>Bacillales</taxon>
        <taxon>Paenibacillaceae</taxon>
        <taxon>Paenibacillus</taxon>
    </lineage>
</organism>
<accession>A0ABN7TN23</accession>